<organism evidence="1 2">
    <name type="scientific">Anabarilius grahami</name>
    <name type="common">Kanglang fish</name>
    <name type="synonym">Barilius grahami</name>
    <dbReference type="NCBI Taxonomy" id="495550"/>
    <lineage>
        <taxon>Eukaryota</taxon>
        <taxon>Metazoa</taxon>
        <taxon>Chordata</taxon>
        <taxon>Craniata</taxon>
        <taxon>Vertebrata</taxon>
        <taxon>Euteleostomi</taxon>
        <taxon>Actinopterygii</taxon>
        <taxon>Neopterygii</taxon>
        <taxon>Teleostei</taxon>
        <taxon>Ostariophysi</taxon>
        <taxon>Cypriniformes</taxon>
        <taxon>Xenocyprididae</taxon>
        <taxon>Xenocypridinae</taxon>
        <taxon>Xenocypridinae incertae sedis</taxon>
        <taxon>Anabarilius</taxon>
    </lineage>
</organism>
<evidence type="ECO:0000313" key="2">
    <source>
        <dbReference type="Proteomes" id="UP000281406"/>
    </source>
</evidence>
<protein>
    <submittedName>
        <fullName evidence="1">Uncharacterized protein</fullName>
    </submittedName>
</protein>
<comment type="caution">
    <text evidence="1">The sequence shown here is derived from an EMBL/GenBank/DDBJ whole genome shotgun (WGS) entry which is preliminary data.</text>
</comment>
<gene>
    <name evidence="1" type="ORF">DPX16_21136</name>
</gene>
<sequence length="178" mass="20287">MCYSRRIQVKTVRDPSYSLQSDTKYGSNEAAACRKMCPKNTSSSAYTAVRGAFTAGRDDVKHVIVIQQLILISPGGIEREYNSFKLPNKLSCKPYDCSRRFASAQKGPESTGADADTFPREECRMRMERPEREMLTKNNRQTHRQHPQALSMRTPLQTEDAQKCVYQVSKPETRMNIV</sequence>
<name>A0A3N0Z2L0_ANAGA</name>
<reference evidence="1 2" key="1">
    <citation type="submission" date="2018-10" db="EMBL/GenBank/DDBJ databases">
        <title>Genome assembly for a Yunnan-Guizhou Plateau 3E fish, Anabarilius grahami (Regan), and its evolutionary and genetic applications.</title>
        <authorList>
            <person name="Jiang W."/>
        </authorList>
    </citation>
    <scope>NUCLEOTIDE SEQUENCE [LARGE SCALE GENOMIC DNA]</scope>
    <source>
        <strain evidence="1">AG-KIZ</strain>
        <tissue evidence="1">Muscle</tissue>
    </source>
</reference>
<dbReference type="Proteomes" id="UP000281406">
    <property type="component" value="Unassembled WGS sequence"/>
</dbReference>
<dbReference type="EMBL" id="RJVU01015056">
    <property type="protein sequence ID" value="ROL52710.1"/>
    <property type="molecule type" value="Genomic_DNA"/>
</dbReference>
<evidence type="ECO:0000313" key="1">
    <source>
        <dbReference type="EMBL" id="ROL52710.1"/>
    </source>
</evidence>
<keyword evidence="2" id="KW-1185">Reference proteome</keyword>
<dbReference type="AlphaFoldDB" id="A0A3N0Z2L0"/>
<proteinExistence type="predicted"/>
<accession>A0A3N0Z2L0</accession>